<dbReference type="InterPro" id="IPR051085">
    <property type="entry name" value="MB_O-acyltransferase"/>
</dbReference>
<dbReference type="AlphaFoldDB" id="A0A5D6WHW1"/>
<evidence type="ECO:0000256" key="10">
    <source>
        <dbReference type="SAM" id="Phobius"/>
    </source>
</evidence>
<sequence>MLFNSYVFICVFLPIVVCCFFVIAKRYGRKPAQFWLVISSLFFYAWWDYRYLALLLLSILFNYKISCQISRKGMKKFWLVAGIAGDLCLLGWFKYAGFFADTFNALAGAAVIDVPHVILPLGISFFTFTQIAYLVDTYRGETITGDVVGFFEFVTIFPHLIAGPIISHRSMHPQFMAVQSYRLDYGNIAQGLVLFSLGLFKKVVLADSLAPWVSTIFSQAGALDFVTAWVGALGYTLQLYFDFSGYSEMAIGLGLMLNLQFPTNFNAPYRATSIVDFWRRWHMTLGAWVKEYLYIPLGGNRQGEIKKMRNLFLSMLLVGFWHGAGWTFILWGGWHGLLLMINHQWRRLSISLPRGLAWTMTFLCVVIGWVVFRANDFAGAIAYLSAMVDIHSYGSVSLIHGEVAKCFRFVLAGMLLVLLVPTPLAMMKNFTPNKKWVAAAIILFVISLLKMNEYSEFLYFQF</sequence>
<dbReference type="Pfam" id="PF03062">
    <property type="entry name" value="MBOAT"/>
    <property type="match status" value="1"/>
</dbReference>
<comment type="similarity">
    <text evidence="2 9">Belongs to the membrane-bound acyltransferase family.</text>
</comment>
<keyword evidence="5 10" id="KW-0812">Transmembrane</keyword>
<gene>
    <name evidence="11" type="ORF">FZ041_10480</name>
</gene>
<evidence type="ECO:0000256" key="3">
    <source>
        <dbReference type="ARBA" id="ARBA00022475"/>
    </source>
</evidence>
<evidence type="ECO:0000256" key="4">
    <source>
        <dbReference type="ARBA" id="ARBA00022679"/>
    </source>
</evidence>
<feature type="transmembrane region" description="Helical" evidence="10">
    <location>
        <begin position="147"/>
        <end position="168"/>
    </location>
</feature>
<comment type="subcellular location">
    <subcellularLocation>
        <location evidence="1">Cell membrane</location>
        <topology evidence="1">Multi-pass membrane protein</topology>
    </subcellularLocation>
</comment>
<dbReference type="GO" id="GO:0005886">
    <property type="term" value="C:plasma membrane"/>
    <property type="evidence" value="ECO:0007669"/>
    <property type="project" value="UniProtKB-SubCell"/>
</dbReference>
<dbReference type="EMBL" id="VTOZ01000023">
    <property type="protein sequence ID" value="TYZ27663.1"/>
    <property type="molecule type" value="Genomic_DNA"/>
</dbReference>
<proteinExistence type="inferred from homology"/>
<dbReference type="PIRSF" id="PIRSF500217">
    <property type="entry name" value="AlgI"/>
    <property type="match status" value="1"/>
</dbReference>
<dbReference type="InterPro" id="IPR004299">
    <property type="entry name" value="MBOAT_fam"/>
</dbReference>
<protein>
    <submittedName>
        <fullName evidence="11">MBOAT family protein</fullName>
    </submittedName>
</protein>
<evidence type="ECO:0000256" key="1">
    <source>
        <dbReference type="ARBA" id="ARBA00004651"/>
    </source>
</evidence>
<evidence type="ECO:0000313" key="12">
    <source>
        <dbReference type="Proteomes" id="UP000322783"/>
    </source>
</evidence>
<dbReference type="GO" id="GO:0016746">
    <property type="term" value="F:acyltransferase activity"/>
    <property type="evidence" value="ECO:0007669"/>
    <property type="project" value="UniProtKB-KW"/>
</dbReference>
<accession>A0A5D6WHW1</accession>
<evidence type="ECO:0000256" key="5">
    <source>
        <dbReference type="ARBA" id="ARBA00022692"/>
    </source>
</evidence>
<feature type="transmembrane region" description="Helical" evidence="10">
    <location>
        <begin position="406"/>
        <end position="424"/>
    </location>
</feature>
<reference evidence="11 12" key="1">
    <citation type="submission" date="2019-08" db="EMBL/GenBank/DDBJ databases">
        <title>Selenomonas sp. mPRGC5 and Selenomonas sp. mPRGC8 isolated from ruminal fluid of dairy goat (Capra hircus).</title>
        <authorList>
            <person name="Poothong S."/>
            <person name="Nuengjamnong C."/>
            <person name="Tanasupawat S."/>
        </authorList>
    </citation>
    <scope>NUCLEOTIDE SEQUENCE [LARGE SCALE GENOMIC DNA]</scope>
    <source>
        <strain evidence="12">mPRGC8</strain>
    </source>
</reference>
<feature type="transmembrane region" description="Helical" evidence="10">
    <location>
        <begin position="6"/>
        <end position="24"/>
    </location>
</feature>
<keyword evidence="4 9" id="KW-0808">Transferase</keyword>
<dbReference type="InterPro" id="IPR024194">
    <property type="entry name" value="Ac/AlaTfrase_AlgI/DltB"/>
</dbReference>
<comment type="caution">
    <text evidence="11">The sequence shown here is derived from an EMBL/GenBank/DDBJ whole genome shotgun (WGS) entry which is preliminary data.</text>
</comment>
<evidence type="ECO:0000256" key="9">
    <source>
        <dbReference type="PIRNR" id="PIRNR016636"/>
    </source>
</evidence>
<dbReference type="PIRSF" id="PIRSF016636">
    <property type="entry name" value="AlgI_DltB"/>
    <property type="match status" value="1"/>
</dbReference>
<keyword evidence="7 9" id="KW-0472">Membrane</keyword>
<dbReference type="RefSeq" id="WP_149189513.1">
    <property type="nucleotide sequence ID" value="NZ_VTOZ01000023.1"/>
</dbReference>
<dbReference type="PANTHER" id="PTHR13285">
    <property type="entry name" value="ACYLTRANSFERASE"/>
    <property type="match status" value="1"/>
</dbReference>
<keyword evidence="3 9" id="KW-1003">Cell membrane</keyword>
<feature type="transmembrane region" description="Helical" evidence="10">
    <location>
        <begin position="117"/>
        <end position="135"/>
    </location>
</feature>
<evidence type="ECO:0000256" key="6">
    <source>
        <dbReference type="ARBA" id="ARBA00022989"/>
    </source>
</evidence>
<feature type="transmembrane region" description="Helical" evidence="10">
    <location>
        <begin position="355"/>
        <end position="372"/>
    </location>
</feature>
<organism evidence="11 12">
    <name type="scientific">Selenomonas caprae</name>
    <dbReference type="NCBI Taxonomy" id="2606905"/>
    <lineage>
        <taxon>Bacteria</taxon>
        <taxon>Bacillati</taxon>
        <taxon>Bacillota</taxon>
        <taxon>Negativicutes</taxon>
        <taxon>Selenomonadales</taxon>
        <taxon>Selenomonadaceae</taxon>
        <taxon>Selenomonas</taxon>
    </lineage>
</organism>
<feature type="transmembrane region" description="Helical" evidence="10">
    <location>
        <begin position="311"/>
        <end position="334"/>
    </location>
</feature>
<keyword evidence="12" id="KW-1185">Reference proteome</keyword>
<dbReference type="PANTHER" id="PTHR13285:SF23">
    <property type="entry name" value="TEICHOIC ACID D-ALANYLTRANSFERASE"/>
    <property type="match status" value="1"/>
</dbReference>
<dbReference type="Proteomes" id="UP000322783">
    <property type="component" value="Unassembled WGS sequence"/>
</dbReference>
<keyword evidence="8 9" id="KW-0012">Acyltransferase</keyword>
<feature type="transmembrane region" description="Helical" evidence="10">
    <location>
        <begin position="222"/>
        <end position="241"/>
    </location>
</feature>
<name>A0A5D6WHW1_9FIRM</name>
<evidence type="ECO:0000256" key="2">
    <source>
        <dbReference type="ARBA" id="ARBA00010323"/>
    </source>
</evidence>
<dbReference type="GO" id="GO:0042121">
    <property type="term" value="P:alginic acid biosynthetic process"/>
    <property type="evidence" value="ECO:0007669"/>
    <property type="project" value="InterPro"/>
</dbReference>
<feature type="transmembrane region" description="Helical" evidence="10">
    <location>
        <begin position="77"/>
        <end position="97"/>
    </location>
</feature>
<dbReference type="InterPro" id="IPR028362">
    <property type="entry name" value="AlgI"/>
</dbReference>
<feature type="transmembrane region" description="Helical" evidence="10">
    <location>
        <begin position="31"/>
        <end position="47"/>
    </location>
</feature>
<keyword evidence="6 10" id="KW-1133">Transmembrane helix</keyword>
<evidence type="ECO:0000256" key="8">
    <source>
        <dbReference type="ARBA" id="ARBA00023315"/>
    </source>
</evidence>
<evidence type="ECO:0000256" key="7">
    <source>
        <dbReference type="ARBA" id="ARBA00023136"/>
    </source>
</evidence>
<evidence type="ECO:0000313" key="11">
    <source>
        <dbReference type="EMBL" id="TYZ27663.1"/>
    </source>
</evidence>
<feature type="transmembrane region" description="Helical" evidence="10">
    <location>
        <begin position="436"/>
        <end position="452"/>
    </location>
</feature>